<dbReference type="AlphaFoldDB" id="A0A5N1GMB8"/>
<gene>
    <name evidence="1" type="ORF">F6I03_01625</name>
</gene>
<dbReference type="Proteomes" id="UP000327148">
    <property type="component" value="Unassembled WGS sequence"/>
</dbReference>
<reference evidence="1 2" key="1">
    <citation type="submission" date="2019-09" db="EMBL/GenBank/DDBJ databases">
        <title>Draft genome sequence assemblies of isolates from the urinary tract.</title>
        <authorList>
            <person name="Mores C.R."/>
            <person name="Putonti C."/>
            <person name="Wolfe A.J."/>
        </authorList>
    </citation>
    <scope>NUCLEOTIDE SEQUENCE [LARGE SCALE GENOMIC DNA]</scope>
    <source>
        <strain evidence="1 2">UMB623</strain>
    </source>
</reference>
<evidence type="ECO:0000313" key="1">
    <source>
        <dbReference type="EMBL" id="KAA9301932.1"/>
    </source>
</evidence>
<proteinExistence type="predicted"/>
<comment type="caution">
    <text evidence="1">The sequence shown here is derived from an EMBL/GenBank/DDBJ whole genome shotgun (WGS) entry which is preliminary data.</text>
</comment>
<accession>A0A5N1GMB8</accession>
<dbReference type="OrthoDB" id="2398381at2"/>
<protein>
    <submittedName>
        <fullName evidence="1">Phage resistance protein</fullName>
    </submittedName>
</protein>
<dbReference type="RefSeq" id="WP_070430714.1">
    <property type="nucleotide sequence ID" value="NZ_VYWO01000001.1"/>
</dbReference>
<evidence type="ECO:0000313" key="2">
    <source>
        <dbReference type="Proteomes" id="UP000327148"/>
    </source>
</evidence>
<dbReference type="EMBL" id="VYWO01000001">
    <property type="protein sequence ID" value="KAA9301932.1"/>
    <property type="molecule type" value="Genomic_DNA"/>
</dbReference>
<organism evidence="1 2">
    <name type="scientific">Aerococcus sanguinicola</name>
    <dbReference type="NCBI Taxonomy" id="119206"/>
    <lineage>
        <taxon>Bacteria</taxon>
        <taxon>Bacillati</taxon>
        <taxon>Bacillota</taxon>
        <taxon>Bacilli</taxon>
        <taxon>Lactobacillales</taxon>
        <taxon>Aerococcaceae</taxon>
        <taxon>Aerococcus</taxon>
    </lineage>
</organism>
<name>A0A5N1GMB8_9LACT</name>
<sequence length="538" mass="61879">MDAKELHERLFQIKEKLDRVETTNLARIKDILNRIYFADIEGQAKSIENVGNVFHEVKGFEHGKYYKNLHLNYIIEAGKTGIFYGRIVTKRMKNGNDNEVAKPEAFSNYAMFVADVCSGRVIYSEKLECFLLLDHAHTYLKISEGQFEYHYGVEKGSKIRDFLQVFEELFSQHFEEDHGYNVLPYTIAGEDWIYNVADLKMEEHKLQSDELVESYFSEVAFSNLEVDRAKEYLEFINDKPECYHNMRLIYAYVVQRKMGIIQPEKIFLMKDSGGTGKGLFMHSMQPVFNVVPVDPDSLLQGTSIEKQNAFMRFLGAEVAHLNETGSITSKQWPTLRKIGTGEVLTGRYIGANQISFKSEAVLILDTNEKIEAPSLKANLRRMVNIAPKDRGEETPEETNANFKPWWDWIAPDRTPNVKAGLSFLLASLDYLKEQGGKFNFQPYTFPLVSKSEEFSETQTIMLRVIKQQGFILAGDEMLQKAIREDYGNLRKKVAREAVKGIGVEINRSKWIEGQNIKVHEVGNLKLFNEMYELLNKVA</sequence>